<proteinExistence type="predicted"/>
<name>A0AAV4SK91_9ARAC</name>
<comment type="caution">
    <text evidence="1">The sequence shown here is derived from an EMBL/GenBank/DDBJ whole genome shotgun (WGS) entry which is preliminary data.</text>
</comment>
<keyword evidence="2" id="KW-1185">Reference proteome</keyword>
<sequence length="100" mass="11309">MVQTIPYKSEDEPSSMRRRVEGTCRDAVHVGVEWQTTCAAVPCQLPPLRKLVRTSNFEQMSSPVEKCRANRMLGKEVVFGKTCCGSDVVDDISNELYQHF</sequence>
<dbReference type="Proteomes" id="UP001054837">
    <property type="component" value="Unassembled WGS sequence"/>
</dbReference>
<reference evidence="1 2" key="1">
    <citation type="submission" date="2021-06" db="EMBL/GenBank/DDBJ databases">
        <title>Caerostris darwini draft genome.</title>
        <authorList>
            <person name="Kono N."/>
            <person name="Arakawa K."/>
        </authorList>
    </citation>
    <scope>NUCLEOTIDE SEQUENCE [LARGE SCALE GENOMIC DNA]</scope>
</reference>
<organism evidence="1 2">
    <name type="scientific">Caerostris darwini</name>
    <dbReference type="NCBI Taxonomy" id="1538125"/>
    <lineage>
        <taxon>Eukaryota</taxon>
        <taxon>Metazoa</taxon>
        <taxon>Ecdysozoa</taxon>
        <taxon>Arthropoda</taxon>
        <taxon>Chelicerata</taxon>
        <taxon>Arachnida</taxon>
        <taxon>Araneae</taxon>
        <taxon>Araneomorphae</taxon>
        <taxon>Entelegynae</taxon>
        <taxon>Araneoidea</taxon>
        <taxon>Araneidae</taxon>
        <taxon>Caerostris</taxon>
    </lineage>
</organism>
<gene>
    <name evidence="1" type="ORF">CDAR_571251</name>
</gene>
<dbReference type="AlphaFoldDB" id="A0AAV4SK91"/>
<evidence type="ECO:0000313" key="2">
    <source>
        <dbReference type="Proteomes" id="UP001054837"/>
    </source>
</evidence>
<protein>
    <submittedName>
        <fullName evidence="1">Uncharacterized protein</fullName>
    </submittedName>
</protein>
<accession>A0AAV4SK91</accession>
<dbReference type="EMBL" id="BPLQ01007999">
    <property type="protein sequence ID" value="GIY33937.1"/>
    <property type="molecule type" value="Genomic_DNA"/>
</dbReference>
<evidence type="ECO:0000313" key="1">
    <source>
        <dbReference type="EMBL" id="GIY33937.1"/>
    </source>
</evidence>